<evidence type="ECO:0000256" key="6">
    <source>
        <dbReference type="ARBA" id="ARBA00037281"/>
    </source>
</evidence>
<evidence type="ECO:0000313" key="11">
    <source>
        <dbReference type="EMBL" id="BAY87558.1"/>
    </source>
</evidence>
<keyword evidence="4 11" id="KW-0808">Transferase</keyword>
<dbReference type="Gene3D" id="3.90.550.10">
    <property type="entry name" value="Spore Coat Polysaccharide Biosynthesis Protein SpsA, Chain A"/>
    <property type="match status" value="1"/>
</dbReference>
<dbReference type="PANTHER" id="PTHR43646">
    <property type="entry name" value="GLYCOSYLTRANSFERASE"/>
    <property type="match status" value="1"/>
</dbReference>
<accession>A0A1Z4M2G2</accession>
<dbReference type="EMBL" id="AP018227">
    <property type="protein sequence ID" value="BAY87558.1"/>
    <property type="molecule type" value="Genomic_DNA"/>
</dbReference>
<dbReference type="CDD" id="cd02522">
    <property type="entry name" value="GT_2_like_a"/>
    <property type="match status" value="1"/>
</dbReference>
<gene>
    <name evidence="11" type="ORF">NIES267_70820</name>
</gene>
<evidence type="ECO:0000256" key="4">
    <source>
        <dbReference type="ARBA" id="ARBA00022679"/>
    </source>
</evidence>
<dbReference type="PANTHER" id="PTHR43646:SF2">
    <property type="entry name" value="GLYCOSYLTRANSFERASE 2-LIKE DOMAIN-CONTAINING PROTEIN"/>
    <property type="match status" value="1"/>
</dbReference>
<dbReference type="NCBIfam" id="TIGR04283">
    <property type="entry name" value="glyco_like_mftF"/>
    <property type="match status" value="1"/>
</dbReference>
<evidence type="ECO:0000256" key="9">
    <source>
        <dbReference type="ARBA" id="ARBA00040345"/>
    </source>
</evidence>
<evidence type="ECO:0000256" key="8">
    <source>
        <dbReference type="ARBA" id="ARBA00038120"/>
    </source>
</evidence>
<evidence type="ECO:0000259" key="10">
    <source>
        <dbReference type="Pfam" id="PF00535"/>
    </source>
</evidence>
<comment type="similarity">
    <text evidence="8">Belongs to the glycosyltransferase 2 family. CrtQ subfamily.</text>
</comment>
<comment type="function">
    <text evidence="6">Catalyzes the glycosylation of 4,4'-diaponeurosporenoate, i.e. the esterification of glucose at the C1'' position with the carboxyl group of 4,4'-diaponeurosporenic acid, to form glycosyl-4,4'-diaponeurosporenoate. This is a step in the biosynthesis of staphyloxanthin, an orange pigment present in most staphylococci strains.</text>
</comment>
<evidence type="ECO:0000256" key="7">
    <source>
        <dbReference type="ARBA" id="ARBA00037904"/>
    </source>
</evidence>
<dbReference type="Pfam" id="PF00535">
    <property type="entry name" value="Glycos_transf_2"/>
    <property type="match status" value="1"/>
</dbReference>
<organism evidence="11 12">
    <name type="scientific">Calothrix parasitica NIES-267</name>
    <dbReference type="NCBI Taxonomy" id="1973488"/>
    <lineage>
        <taxon>Bacteria</taxon>
        <taxon>Bacillati</taxon>
        <taxon>Cyanobacteriota</taxon>
        <taxon>Cyanophyceae</taxon>
        <taxon>Nostocales</taxon>
        <taxon>Calotrichaceae</taxon>
        <taxon>Calothrix</taxon>
    </lineage>
</organism>
<sequence length="254" mass="28610">MMYQKNTLDKQKHSLEKNPNISISTAKISIIIPTLNESQNIKATLASTQISTNVEVVVVDGGSEDNTVEIVESLGVKVVTGYKNRARQMNIGAMNASGDILLFLHADTLLPANFDTMVREALQHRSTVAGAFALRINAPDIGLRLVEWGVKWRSKLLKMPYGDQAIFITREKFYKLGGFPELAIMEDFELIRNLKKTSKITFIPVPVITSPRRWLKKGIWQTTLINQIVIAAYFIGVSPEIIRSWYRGEKLIKH</sequence>
<keyword evidence="3" id="KW-0328">Glycosyltransferase</keyword>
<protein>
    <recommendedName>
        <fullName evidence="9">4,4'-diaponeurosporenoate glycosyltransferase</fullName>
    </recommendedName>
</protein>
<keyword evidence="5" id="KW-0472">Membrane</keyword>
<keyword evidence="12" id="KW-1185">Reference proteome</keyword>
<dbReference type="GO" id="GO:0005886">
    <property type="term" value="C:plasma membrane"/>
    <property type="evidence" value="ECO:0007669"/>
    <property type="project" value="UniProtKB-SubCell"/>
</dbReference>
<evidence type="ECO:0000256" key="1">
    <source>
        <dbReference type="ARBA" id="ARBA00004236"/>
    </source>
</evidence>
<proteinExistence type="inferred from homology"/>
<dbReference type="GO" id="GO:0016757">
    <property type="term" value="F:glycosyltransferase activity"/>
    <property type="evidence" value="ECO:0007669"/>
    <property type="project" value="UniProtKB-KW"/>
</dbReference>
<evidence type="ECO:0000313" key="12">
    <source>
        <dbReference type="Proteomes" id="UP000218418"/>
    </source>
</evidence>
<dbReference type="InterPro" id="IPR026461">
    <property type="entry name" value="Trfase_2_rSAM/seldom_assoc"/>
</dbReference>
<dbReference type="InterPro" id="IPR001173">
    <property type="entry name" value="Glyco_trans_2-like"/>
</dbReference>
<evidence type="ECO:0000256" key="2">
    <source>
        <dbReference type="ARBA" id="ARBA00022475"/>
    </source>
</evidence>
<evidence type="ECO:0000256" key="5">
    <source>
        <dbReference type="ARBA" id="ARBA00023136"/>
    </source>
</evidence>
<dbReference type="AlphaFoldDB" id="A0A1Z4M2G2"/>
<name>A0A1Z4M2G2_9CYAN</name>
<dbReference type="Proteomes" id="UP000218418">
    <property type="component" value="Chromosome"/>
</dbReference>
<dbReference type="InterPro" id="IPR029044">
    <property type="entry name" value="Nucleotide-diphossugar_trans"/>
</dbReference>
<feature type="domain" description="Glycosyltransferase 2-like" evidence="10">
    <location>
        <begin position="29"/>
        <end position="146"/>
    </location>
</feature>
<dbReference type="SUPFAM" id="SSF53448">
    <property type="entry name" value="Nucleotide-diphospho-sugar transferases"/>
    <property type="match status" value="1"/>
</dbReference>
<comment type="pathway">
    <text evidence="7">Carotenoid biosynthesis; staphyloxanthin biosynthesis; staphyloxanthin from farnesyl diphosphate: step 4/5.</text>
</comment>
<keyword evidence="2" id="KW-1003">Cell membrane</keyword>
<comment type="subcellular location">
    <subcellularLocation>
        <location evidence="1">Cell membrane</location>
    </subcellularLocation>
</comment>
<evidence type="ECO:0000256" key="3">
    <source>
        <dbReference type="ARBA" id="ARBA00022676"/>
    </source>
</evidence>
<dbReference type="OrthoDB" id="9810303at2"/>
<reference evidence="11 12" key="1">
    <citation type="submission" date="2017-06" db="EMBL/GenBank/DDBJ databases">
        <title>Genome sequencing of cyanobaciteial culture collection at National Institute for Environmental Studies (NIES).</title>
        <authorList>
            <person name="Hirose Y."/>
            <person name="Shimura Y."/>
            <person name="Fujisawa T."/>
            <person name="Nakamura Y."/>
            <person name="Kawachi M."/>
        </authorList>
    </citation>
    <scope>NUCLEOTIDE SEQUENCE [LARGE SCALE GENOMIC DNA]</scope>
    <source>
        <strain evidence="11 12">NIES-267</strain>
    </source>
</reference>